<gene>
    <name evidence="8" type="ORF">GCM10025874_25570</name>
</gene>
<dbReference type="RefSeq" id="WP_284233262.1">
    <property type="nucleotide sequence ID" value="NZ_BSUL01000001.1"/>
</dbReference>
<dbReference type="PANTHER" id="PTHR46566">
    <property type="entry name" value="1-PHOSPHOFRUCTOKINASE-RELATED"/>
    <property type="match status" value="1"/>
</dbReference>
<evidence type="ECO:0000256" key="4">
    <source>
        <dbReference type="ARBA" id="ARBA00022777"/>
    </source>
</evidence>
<dbReference type="PANTHER" id="PTHR46566:SF5">
    <property type="entry name" value="1-PHOSPHOFRUCTOKINASE"/>
    <property type="match status" value="1"/>
</dbReference>
<dbReference type="AlphaFoldDB" id="A0AA37UFF8"/>
<dbReference type="Pfam" id="PF00294">
    <property type="entry name" value="PfkB"/>
    <property type="match status" value="1"/>
</dbReference>
<dbReference type="InterPro" id="IPR017583">
    <property type="entry name" value="Tagatose/fructose_Pkinase"/>
</dbReference>
<keyword evidence="9" id="KW-1185">Reference proteome</keyword>
<organism evidence="8 9">
    <name type="scientific">Arenivirga flava</name>
    <dbReference type="NCBI Taxonomy" id="1930060"/>
    <lineage>
        <taxon>Bacteria</taxon>
        <taxon>Bacillati</taxon>
        <taxon>Actinomycetota</taxon>
        <taxon>Actinomycetes</taxon>
        <taxon>Micrococcales</taxon>
        <taxon>Microbacteriaceae</taxon>
        <taxon>Arenivirga</taxon>
    </lineage>
</organism>
<evidence type="ECO:0000256" key="3">
    <source>
        <dbReference type="ARBA" id="ARBA00022741"/>
    </source>
</evidence>
<evidence type="ECO:0000313" key="8">
    <source>
        <dbReference type="EMBL" id="GMA29304.1"/>
    </source>
</evidence>
<evidence type="ECO:0000256" key="6">
    <source>
        <dbReference type="PIRNR" id="PIRNR000535"/>
    </source>
</evidence>
<evidence type="ECO:0000313" key="9">
    <source>
        <dbReference type="Proteomes" id="UP001157160"/>
    </source>
</evidence>
<dbReference type="CDD" id="cd01164">
    <property type="entry name" value="FruK_PfkB_like"/>
    <property type="match status" value="1"/>
</dbReference>
<evidence type="ECO:0000256" key="1">
    <source>
        <dbReference type="ARBA" id="ARBA00010688"/>
    </source>
</evidence>
<proteinExistence type="inferred from homology"/>
<sequence>MIATLTLNPSIDRELAVQGELERGGVRGYRRLGDQAGGKGVNVARAVGGAGLDAVAILPAPPHDPFLQLLEGASMRVHAVPSSAPVRINLTLTERDGTTTKLNAAGERLDLAVEQALVDALLREDDASWIVLAGSLPAGSDPALYARIVARLRAAAPGARIAVDTAGEPLAAIVLGGSRVDLIKPNAHELAELLGDAREGDALENDPDAAAGAARQLLDDHDGLGAVLLTLGGGGAVLATRDGSWRGSHPPVAVRSTVGAGDSALSGYLIAAERGLPERERLAWAVAYGAAAVTLPGSEIPTIDRVTPARVTTSTLAVPAVEPSEG</sequence>
<dbReference type="InterPro" id="IPR029056">
    <property type="entry name" value="Ribokinase-like"/>
</dbReference>
<evidence type="ECO:0000259" key="7">
    <source>
        <dbReference type="Pfam" id="PF00294"/>
    </source>
</evidence>
<dbReference type="GO" id="GO:0008443">
    <property type="term" value="F:phosphofructokinase activity"/>
    <property type="evidence" value="ECO:0007669"/>
    <property type="project" value="TreeGrafter"/>
</dbReference>
<dbReference type="GO" id="GO:0005524">
    <property type="term" value="F:ATP binding"/>
    <property type="evidence" value="ECO:0007669"/>
    <property type="project" value="UniProtKB-KW"/>
</dbReference>
<keyword evidence="2 6" id="KW-0808">Transferase</keyword>
<protein>
    <submittedName>
        <fullName evidence="8">1-phosphofructokinase</fullName>
    </submittedName>
</protein>
<evidence type="ECO:0000256" key="2">
    <source>
        <dbReference type="ARBA" id="ARBA00022679"/>
    </source>
</evidence>
<dbReference type="GO" id="GO:0005829">
    <property type="term" value="C:cytosol"/>
    <property type="evidence" value="ECO:0007669"/>
    <property type="project" value="TreeGrafter"/>
</dbReference>
<dbReference type="Proteomes" id="UP001157160">
    <property type="component" value="Unassembled WGS sequence"/>
</dbReference>
<dbReference type="EMBL" id="BSUL01000001">
    <property type="protein sequence ID" value="GMA29304.1"/>
    <property type="molecule type" value="Genomic_DNA"/>
</dbReference>
<dbReference type="NCBIfam" id="TIGR03168">
    <property type="entry name" value="1-PFK"/>
    <property type="match status" value="1"/>
</dbReference>
<reference evidence="8 9" key="1">
    <citation type="journal article" date="2014" name="Int. J. Syst. Evol. Microbiol.">
        <title>Complete genome sequence of Corynebacterium casei LMG S-19264T (=DSM 44701T), isolated from a smear-ripened cheese.</title>
        <authorList>
            <consortium name="US DOE Joint Genome Institute (JGI-PGF)"/>
            <person name="Walter F."/>
            <person name="Albersmeier A."/>
            <person name="Kalinowski J."/>
            <person name="Ruckert C."/>
        </authorList>
    </citation>
    <scope>NUCLEOTIDE SEQUENCE [LARGE SCALE GENOMIC DNA]</scope>
    <source>
        <strain evidence="8 9">NBRC 112289</strain>
    </source>
</reference>
<keyword evidence="4" id="KW-0418">Kinase</keyword>
<dbReference type="SUPFAM" id="SSF53613">
    <property type="entry name" value="Ribokinase-like"/>
    <property type="match status" value="1"/>
</dbReference>
<name>A0AA37UFF8_9MICO</name>
<keyword evidence="3" id="KW-0547">Nucleotide-binding</keyword>
<feature type="domain" description="Carbohydrate kinase PfkB" evidence="7">
    <location>
        <begin position="31"/>
        <end position="301"/>
    </location>
</feature>
<comment type="caution">
    <text evidence="8">The sequence shown here is derived from an EMBL/GenBank/DDBJ whole genome shotgun (WGS) entry which is preliminary data.</text>
</comment>
<dbReference type="Gene3D" id="3.40.1190.20">
    <property type="match status" value="1"/>
</dbReference>
<comment type="similarity">
    <text evidence="1">Belongs to the carbohydrate kinase PfkB family.</text>
</comment>
<accession>A0AA37UFF8</accession>
<keyword evidence="5" id="KW-0067">ATP-binding</keyword>
<dbReference type="PIRSF" id="PIRSF000535">
    <property type="entry name" value="1PFK/6PFK/LacC"/>
    <property type="match status" value="1"/>
</dbReference>
<dbReference type="InterPro" id="IPR011611">
    <property type="entry name" value="PfkB_dom"/>
</dbReference>
<evidence type="ECO:0000256" key="5">
    <source>
        <dbReference type="ARBA" id="ARBA00022840"/>
    </source>
</evidence>